<dbReference type="InterPro" id="IPR002104">
    <property type="entry name" value="Integrase_catalytic"/>
</dbReference>
<dbReference type="InterPro" id="IPR010998">
    <property type="entry name" value="Integrase_recombinase_N"/>
</dbReference>
<organism evidence="9 10">
    <name type="scientific">Sulfobacillus benefaciens</name>
    <dbReference type="NCBI Taxonomy" id="453960"/>
    <lineage>
        <taxon>Bacteria</taxon>
        <taxon>Bacillati</taxon>
        <taxon>Bacillota</taxon>
        <taxon>Clostridia</taxon>
        <taxon>Eubacteriales</taxon>
        <taxon>Clostridiales Family XVII. Incertae Sedis</taxon>
        <taxon>Sulfobacillus</taxon>
    </lineage>
</organism>
<dbReference type="Pfam" id="PF00589">
    <property type="entry name" value="Phage_integrase"/>
    <property type="match status" value="1"/>
</dbReference>
<evidence type="ECO:0000256" key="3">
    <source>
        <dbReference type="ARBA" id="ARBA00022908"/>
    </source>
</evidence>
<dbReference type="PANTHER" id="PTHR30349">
    <property type="entry name" value="PHAGE INTEGRASE-RELATED"/>
    <property type="match status" value="1"/>
</dbReference>
<dbReference type="SUPFAM" id="SSF56349">
    <property type="entry name" value="DNA breaking-rejoining enzymes"/>
    <property type="match status" value="1"/>
</dbReference>
<dbReference type="CDD" id="cd01182">
    <property type="entry name" value="INT_RitC_C_like"/>
    <property type="match status" value="1"/>
</dbReference>
<dbReference type="EMBL" id="PXYW01000105">
    <property type="protein sequence ID" value="PSR27813.1"/>
    <property type="molecule type" value="Genomic_DNA"/>
</dbReference>
<evidence type="ECO:0000256" key="2">
    <source>
        <dbReference type="ARBA" id="ARBA00008857"/>
    </source>
</evidence>
<keyword evidence="3" id="KW-0229">DNA integration</keyword>
<dbReference type="AlphaFoldDB" id="A0A2T2WZZ8"/>
<dbReference type="GO" id="GO:0003677">
    <property type="term" value="F:DNA binding"/>
    <property type="evidence" value="ECO:0007669"/>
    <property type="project" value="UniProtKB-UniRule"/>
</dbReference>
<evidence type="ECO:0000313" key="9">
    <source>
        <dbReference type="EMBL" id="PSR27813.1"/>
    </source>
</evidence>
<dbReference type="PANTHER" id="PTHR30349:SF81">
    <property type="entry name" value="TYROSINE RECOMBINASE XERC"/>
    <property type="match status" value="1"/>
</dbReference>
<protein>
    <submittedName>
        <fullName evidence="9">Integrase</fullName>
    </submittedName>
</protein>
<dbReference type="PROSITE" id="PS51898">
    <property type="entry name" value="TYR_RECOMBINASE"/>
    <property type="match status" value="1"/>
</dbReference>
<dbReference type="InterPro" id="IPR050090">
    <property type="entry name" value="Tyrosine_recombinase_XerCD"/>
</dbReference>
<dbReference type="InterPro" id="IPR013762">
    <property type="entry name" value="Integrase-like_cat_sf"/>
</dbReference>
<evidence type="ECO:0000259" key="8">
    <source>
        <dbReference type="PROSITE" id="PS51900"/>
    </source>
</evidence>
<evidence type="ECO:0000256" key="5">
    <source>
        <dbReference type="ARBA" id="ARBA00023172"/>
    </source>
</evidence>
<evidence type="ECO:0000259" key="7">
    <source>
        <dbReference type="PROSITE" id="PS51898"/>
    </source>
</evidence>
<comment type="caution">
    <text evidence="9">The sequence shown here is derived from an EMBL/GenBank/DDBJ whole genome shotgun (WGS) entry which is preliminary data.</text>
</comment>
<accession>A0A2T2WZZ8</accession>
<evidence type="ECO:0000313" key="10">
    <source>
        <dbReference type="Proteomes" id="UP000242972"/>
    </source>
</evidence>
<feature type="domain" description="Core-binding (CB)" evidence="8">
    <location>
        <begin position="4"/>
        <end position="97"/>
    </location>
</feature>
<dbReference type="InterPro" id="IPR044068">
    <property type="entry name" value="CB"/>
</dbReference>
<sequence length="336" mass="38392">MKPTDLARALSTYLTQYLPKQRNLRPHTIESYRDTFKLLLRYCQEVHGMAIERLTLTDLDAVLVRAFLDWLESDRHNTVATRNQRLASLHAFYRYLQGEDPTGLLSYQKILSIPLKKTAAPIVHHLTPEALKLVLAQPDRTRRMGRRDATLLATLYDTGARVQELVDLHVRDVRLDAPAIISLTGKGNKVRHVPLMAPTAALIQHYMAEWRLGPNGTQDWPLFTNSRRQPLTRAGVAFILDKYTQRARAQSAIVPEHVTPHAIRHSKAMHLLQAGVNLIYIRDLLGHVDLATTEIYARADTELKRQALEKAYPNLISSEMPAWTEDQNLLDWLTRL</sequence>
<evidence type="ECO:0000256" key="4">
    <source>
        <dbReference type="ARBA" id="ARBA00023125"/>
    </source>
</evidence>
<dbReference type="Pfam" id="PF02899">
    <property type="entry name" value="Phage_int_SAM_1"/>
    <property type="match status" value="1"/>
</dbReference>
<dbReference type="GO" id="GO:0015074">
    <property type="term" value="P:DNA integration"/>
    <property type="evidence" value="ECO:0007669"/>
    <property type="project" value="UniProtKB-KW"/>
</dbReference>
<comment type="function">
    <text evidence="1">Site-specific tyrosine recombinase, which acts by catalyzing the cutting and rejoining of the recombining DNA molecules.</text>
</comment>
<dbReference type="InterPro" id="IPR011010">
    <property type="entry name" value="DNA_brk_join_enz"/>
</dbReference>
<keyword evidence="5" id="KW-0233">DNA recombination</keyword>
<gene>
    <name evidence="9" type="ORF">C7B46_19260</name>
</gene>
<dbReference type="InterPro" id="IPR004107">
    <property type="entry name" value="Integrase_SAM-like_N"/>
</dbReference>
<feature type="domain" description="Tyr recombinase" evidence="7">
    <location>
        <begin position="121"/>
        <end position="309"/>
    </location>
</feature>
<reference evidence="9 10" key="1">
    <citation type="journal article" date="2014" name="BMC Genomics">
        <title>Comparison of environmental and isolate Sulfobacillus genomes reveals diverse carbon, sulfur, nitrogen, and hydrogen metabolisms.</title>
        <authorList>
            <person name="Justice N.B."/>
            <person name="Norman A."/>
            <person name="Brown C.T."/>
            <person name="Singh A."/>
            <person name="Thomas B.C."/>
            <person name="Banfield J.F."/>
        </authorList>
    </citation>
    <scope>NUCLEOTIDE SEQUENCE [LARGE SCALE GENOMIC DNA]</scope>
    <source>
        <strain evidence="9">AMDSBA4</strain>
    </source>
</reference>
<dbReference type="GO" id="GO:0006310">
    <property type="term" value="P:DNA recombination"/>
    <property type="evidence" value="ECO:0007669"/>
    <property type="project" value="UniProtKB-KW"/>
</dbReference>
<comment type="similarity">
    <text evidence="2">Belongs to the 'phage' integrase family.</text>
</comment>
<dbReference type="PROSITE" id="PS51900">
    <property type="entry name" value="CB"/>
    <property type="match status" value="1"/>
</dbReference>
<name>A0A2T2WZZ8_9FIRM</name>
<evidence type="ECO:0000256" key="6">
    <source>
        <dbReference type="PROSITE-ProRule" id="PRU01248"/>
    </source>
</evidence>
<dbReference type="Gene3D" id="1.10.443.10">
    <property type="entry name" value="Intergrase catalytic core"/>
    <property type="match status" value="1"/>
</dbReference>
<evidence type="ECO:0000256" key="1">
    <source>
        <dbReference type="ARBA" id="ARBA00003283"/>
    </source>
</evidence>
<keyword evidence="4 6" id="KW-0238">DNA-binding</keyword>
<dbReference type="Proteomes" id="UP000242972">
    <property type="component" value="Unassembled WGS sequence"/>
</dbReference>
<dbReference type="Gene3D" id="1.10.150.130">
    <property type="match status" value="1"/>
</dbReference>
<proteinExistence type="inferred from homology"/>